<evidence type="ECO:0000256" key="4">
    <source>
        <dbReference type="ARBA" id="ARBA00022643"/>
    </source>
</evidence>
<evidence type="ECO:0000259" key="8">
    <source>
        <dbReference type="PROSITE" id="PS50113"/>
    </source>
</evidence>
<dbReference type="PROSITE" id="PS50112">
    <property type="entry name" value="PAS"/>
    <property type="match status" value="1"/>
</dbReference>
<dbReference type="PROSITE" id="PS50113">
    <property type="entry name" value="PAC"/>
    <property type="match status" value="1"/>
</dbReference>
<proteinExistence type="evidence at transcript level"/>
<dbReference type="InterPro" id="IPR000700">
    <property type="entry name" value="PAS-assoc_C"/>
</dbReference>
<evidence type="ECO:0000256" key="3">
    <source>
        <dbReference type="ARBA" id="ARBA00022630"/>
    </source>
</evidence>
<evidence type="ECO:0000256" key="2">
    <source>
        <dbReference type="ARBA" id="ARBA00022606"/>
    </source>
</evidence>
<dbReference type="InterPro" id="IPR001610">
    <property type="entry name" value="PAC"/>
</dbReference>
<keyword evidence="1" id="KW-0600">Photoreceptor protein</keyword>
<reference evidence="9" key="1">
    <citation type="journal article" date="2016" name="Proc. Natl. Acad. Sci. U.S.A.">
        <title>Functional and topological diversity of LOV domain photoreceptors.</title>
        <authorList>
            <person name="Glantz S.T."/>
            <person name="Carpenter E.J."/>
            <person name="Melkonian M."/>
            <person name="Gardner K.H."/>
            <person name="Boyden E.S."/>
            <person name="Wong G.K."/>
            <person name="Chow B.Y."/>
        </authorList>
    </citation>
    <scope>NUCLEOTIDE SEQUENCE</scope>
    <source>
        <strain evidence="9">ZRMT_2009335</strain>
    </source>
</reference>
<dbReference type="SMART" id="SM00086">
    <property type="entry name" value="PAC"/>
    <property type="match status" value="2"/>
</dbReference>
<dbReference type="EMBL" id="KU702160">
    <property type="protein sequence ID" value="AML79647.1"/>
    <property type="molecule type" value="mRNA"/>
</dbReference>
<evidence type="ECO:0000256" key="1">
    <source>
        <dbReference type="ARBA" id="ARBA00022543"/>
    </source>
</evidence>
<dbReference type="AlphaFoldDB" id="A0A140F7P3"/>
<keyword evidence="5" id="KW-0157">Chromophore</keyword>
<name>A0A140F7P3_9VIRI</name>
<dbReference type="Gene3D" id="3.30.450.20">
    <property type="entry name" value="PAS domain"/>
    <property type="match status" value="2"/>
</dbReference>
<accession>A0A140F7P3</accession>
<evidence type="ECO:0000313" key="9">
    <source>
        <dbReference type="EMBL" id="AML79647.1"/>
    </source>
</evidence>
<organism evidence="9">
    <name type="scientific">Mougeotia sp. BC-2016</name>
    <dbReference type="NCBI Taxonomy" id="1799600"/>
    <lineage>
        <taxon>Eukaryota</taxon>
        <taxon>Viridiplantae</taxon>
        <taxon>Streptophyta</taxon>
        <taxon>Zygnematophyceae</taxon>
        <taxon>Zygnematophycidae</taxon>
        <taxon>Zygnematales</taxon>
        <taxon>Zygnemataceae</taxon>
        <taxon>Mougeotia</taxon>
    </lineage>
</organism>
<evidence type="ECO:0000256" key="5">
    <source>
        <dbReference type="ARBA" id="ARBA00022991"/>
    </source>
</evidence>
<feature type="domain" description="PAS" evidence="7">
    <location>
        <begin position="192"/>
        <end position="238"/>
    </location>
</feature>
<dbReference type="PANTHER" id="PTHR47429">
    <property type="entry name" value="PROTEIN TWIN LOV 1"/>
    <property type="match status" value="1"/>
</dbReference>
<evidence type="ECO:0000256" key="6">
    <source>
        <dbReference type="ARBA" id="ARBA00023170"/>
    </source>
</evidence>
<feature type="domain" description="PAC" evidence="8">
    <location>
        <begin position="239"/>
        <end position="293"/>
    </location>
</feature>
<dbReference type="GO" id="GO:0009881">
    <property type="term" value="F:photoreceptor activity"/>
    <property type="evidence" value="ECO:0007669"/>
    <property type="project" value="UniProtKB-KW"/>
</dbReference>
<dbReference type="InterPro" id="IPR000014">
    <property type="entry name" value="PAS"/>
</dbReference>
<keyword evidence="2" id="KW-0716">Sensory transduction</keyword>
<dbReference type="PANTHER" id="PTHR47429:SF2">
    <property type="entry name" value="PROTEIN TWIN LOV 1"/>
    <property type="match status" value="1"/>
</dbReference>
<keyword evidence="3" id="KW-0285">Flavoprotein</keyword>
<keyword evidence="6" id="KW-0675">Receptor</keyword>
<keyword evidence="4" id="KW-0288">FMN</keyword>
<dbReference type="Pfam" id="PF13426">
    <property type="entry name" value="PAS_9"/>
    <property type="match status" value="2"/>
</dbReference>
<dbReference type="NCBIfam" id="TIGR00229">
    <property type="entry name" value="sensory_box"/>
    <property type="match status" value="2"/>
</dbReference>
<dbReference type="InterPro" id="IPR035965">
    <property type="entry name" value="PAS-like_dom_sf"/>
</dbReference>
<protein>
    <submittedName>
        <fullName evidence="9">Putative LOV domain-containing protein</fullName>
    </submittedName>
</protein>
<dbReference type="SUPFAM" id="SSF55785">
    <property type="entry name" value="PYP-like sensor domain (PAS domain)"/>
    <property type="match status" value="2"/>
</dbReference>
<evidence type="ECO:0000259" key="7">
    <source>
        <dbReference type="PROSITE" id="PS50112"/>
    </source>
</evidence>
<sequence length="324" mass="35792">MTEYSREEVIGKNCRFLQGPGTDRRMVLEIREAIREEKACHVKILNYTKSGKSFWNLFHLTPIFSQETGQVVYFIGVQTPIYSAIPPKLAFSDEAIVVHGLEPDHEMSPTDSHSVEGRVFADKTSEERANKAVDSVVQNLVESAKDKLSLGRSMDLESSSSAGHVCSSLLIPLVKIQQSFVLADPHLPDMPIVHASDVFCQLSGYSREEVVGRNCRFLQGPGTDTEAVNKIREAVNAEQSCTVRLLNYKKDGTPFWNSLHIAPVRNCQGKVAFYCGVQLDVSLADKVDPLAGRMKQLGTIGAVKVAVRALHGKGLRRTLSLSKH</sequence>
<dbReference type="GO" id="GO:0005634">
    <property type="term" value="C:nucleus"/>
    <property type="evidence" value="ECO:0007669"/>
    <property type="project" value="TreeGrafter"/>
</dbReference>
<dbReference type="FunFam" id="3.30.450.20:FF:000211">
    <property type="entry name" value="Protein TWIN LOV 1"/>
    <property type="match status" value="1"/>
</dbReference>
<dbReference type="CDD" id="cd00130">
    <property type="entry name" value="PAS"/>
    <property type="match status" value="2"/>
</dbReference>
<dbReference type="GO" id="GO:0009637">
    <property type="term" value="P:response to blue light"/>
    <property type="evidence" value="ECO:0007669"/>
    <property type="project" value="UniProtKB-ARBA"/>
</dbReference>